<evidence type="ECO:0000256" key="5">
    <source>
        <dbReference type="ARBA" id="ARBA00022617"/>
    </source>
</evidence>
<evidence type="ECO:0000256" key="6">
    <source>
        <dbReference type="ARBA" id="ARBA00022723"/>
    </source>
</evidence>
<evidence type="ECO:0000256" key="1">
    <source>
        <dbReference type="ARBA" id="ARBA00001971"/>
    </source>
</evidence>
<comment type="similarity">
    <text evidence="4 13">Belongs to the cytochrome P450 family.</text>
</comment>
<keyword evidence="5 13" id="KW-0349">Heme</keyword>
<evidence type="ECO:0000256" key="3">
    <source>
        <dbReference type="ARBA" id="ARBA00004406"/>
    </source>
</evidence>
<gene>
    <name evidence="14" type="ORF">NQ317_007504</name>
</gene>
<dbReference type="Pfam" id="PF00067">
    <property type="entry name" value="p450"/>
    <property type="match status" value="1"/>
</dbReference>
<evidence type="ECO:0000256" key="12">
    <source>
        <dbReference type="ARBA" id="ARBA00023136"/>
    </source>
</evidence>
<sequence>MILIAILFVIIYVIYSKFINTAYYWQKKGIFHVKPWSRFGKVFLGNKSFFESVIDGYNEYPDRRYYGSYQFLKPSLFVRDLELIKKITVKDFENFPDHLNFVNEKSEPVLSLNLFSLQGKKWRDMRSTLSPAFSSAKMKSMYVLIQETAEKFSKHFSDTAEDLIELEMKNVYSRFTSDVIANCAFGIECDSLKEENNQFFTMGTFVATPRGFSVIRGLLISFFPKFVEFFRISLFPPNVTEFFRKLIKETTTYRQQQNIVRPDMIHLLMEAKKGRLKHESGVANETETGFATVEESSLGTSISKMEITDDVMTAQALVFFLAGFDTTSTMLSFLSYELALNPGIQAKLHKEIDETLENCNGKVTYEQVSKMKYLDQVVSEALRKYPPGYVLTRVCTKEYKIPATKNDEVDLVLEEGCAVTIPVAGLHRDPTYFPDPNTFDPDRFSEENKGKIVPGSYMPFGSGPRNCIGSRFALLQGKALAVSLLSRFQIVPTKKTSTPMKASEVIEPYSQR</sequence>
<keyword evidence="15" id="KW-1185">Reference proteome</keyword>
<keyword evidence="9 13" id="KW-0560">Oxidoreductase</keyword>
<evidence type="ECO:0000256" key="13">
    <source>
        <dbReference type="RuleBase" id="RU000461"/>
    </source>
</evidence>
<keyword evidence="8" id="KW-0492">Microsome</keyword>
<dbReference type="PANTHER" id="PTHR24292">
    <property type="entry name" value="CYTOCHROME P450"/>
    <property type="match status" value="1"/>
</dbReference>
<evidence type="ECO:0000256" key="10">
    <source>
        <dbReference type="ARBA" id="ARBA00023004"/>
    </source>
</evidence>
<comment type="cofactor">
    <cofactor evidence="1">
        <name>heme</name>
        <dbReference type="ChEBI" id="CHEBI:30413"/>
    </cofactor>
</comment>
<dbReference type="Gene3D" id="1.10.630.10">
    <property type="entry name" value="Cytochrome P450"/>
    <property type="match status" value="1"/>
</dbReference>
<evidence type="ECO:0000256" key="4">
    <source>
        <dbReference type="ARBA" id="ARBA00010617"/>
    </source>
</evidence>
<dbReference type="SUPFAM" id="SSF48264">
    <property type="entry name" value="Cytochrome P450"/>
    <property type="match status" value="1"/>
</dbReference>
<evidence type="ECO:0000256" key="7">
    <source>
        <dbReference type="ARBA" id="ARBA00022824"/>
    </source>
</evidence>
<keyword evidence="6 13" id="KW-0479">Metal-binding</keyword>
<dbReference type="PRINTS" id="PR00463">
    <property type="entry name" value="EP450I"/>
</dbReference>
<keyword evidence="12" id="KW-0472">Membrane</keyword>
<evidence type="ECO:0000313" key="15">
    <source>
        <dbReference type="Proteomes" id="UP001162164"/>
    </source>
</evidence>
<organism evidence="14 15">
    <name type="scientific">Molorchus minor</name>
    <dbReference type="NCBI Taxonomy" id="1323400"/>
    <lineage>
        <taxon>Eukaryota</taxon>
        <taxon>Metazoa</taxon>
        <taxon>Ecdysozoa</taxon>
        <taxon>Arthropoda</taxon>
        <taxon>Hexapoda</taxon>
        <taxon>Insecta</taxon>
        <taxon>Pterygota</taxon>
        <taxon>Neoptera</taxon>
        <taxon>Endopterygota</taxon>
        <taxon>Coleoptera</taxon>
        <taxon>Polyphaga</taxon>
        <taxon>Cucujiformia</taxon>
        <taxon>Chrysomeloidea</taxon>
        <taxon>Cerambycidae</taxon>
        <taxon>Lamiinae</taxon>
        <taxon>Monochamini</taxon>
        <taxon>Molorchus</taxon>
    </lineage>
</organism>
<dbReference type="CDD" id="cd11056">
    <property type="entry name" value="CYP6-like"/>
    <property type="match status" value="1"/>
</dbReference>
<dbReference type="PROSITE" id="PS00086">
    <property type="entry name" value="CYTOCHROME_P450"/>
    <property type="match status" value="1"/>
</dbReference>
<reference evidence="14" key="1">
    <citation type="journal article" date="2023" name="Insect Mol. Biol.">
        <title>Genome sequencing provides insights into the evolution of gene families encoding plant cell wall-degrading enzymes in longhorned beetles.</title>
        <authorList>
            <person name="Shin N.R."/>
            <person name="Okamura Y."/>
            <person name="Kirsch R."/>
            <person name="Pauchet Y."/>
        </authorList>
    </citation>
    <scope>NUCLEOTIDE SEQUENCE</scope>
    <source>
        <strain evidence="14">MMC_N1</strain>
    </source>
</reference>
<evidence type="ECO:0000256" key="9">
    <source>
        <dbReference type="ARBA" id="ARBA00023002"/>
    </source>
</evidence>
<name>A0ABQ9J5Z8_9CUCU</name>
<evidence type="ECO:0000256" key="8">
    <source>
        <dbReference type="ARBA" id="ARBA00022848"/>
    </source>
</evidence>
<proteinExistence type="inferred from homology"/>
<dbReference type="InterPro" id="IPR002401">
    <property type="entry name" value="Cyt_P450_E_grp-I"/>
</dbReference>
<comment type="caution">
    <text evidence="14">The sequence shown here is derived from an EMBL/GenBank/DDBJ whole genome shotgun (WGS) entry which is preliminary data.</text>
</comment>
<dbReference type="InterPro" id="IPR050476">
    <property type="entry name" value="Insect_CytP450_Detox"/>
</dbReference>
<dbReference type="InterPro" id="IPR017972">
    <property type="entry name" value="Cyt_P450_CS"/>
</dbReference>
<dbReference type="InterPro" id="IPR036396">
    <property type="entry name" value="Cyt_P450_sf"/>
</dbReference>
<dbReference type="Proteomes" id="UP001162164">
    <property type="component" value="Unassembled WGS sequence"/>
</dbReference>
<dbReference type="PANTHER" id="PTHR24292:SF54">
    <property type="entry name" value="CYP9F3-RELATED"/>
    <property type="match status" value="1"/>
</dbReference>
<protein>
    <recommendedName>
        <fullName evidence="16">Cytochrome P450</fullName>
    </recommendedName>
</protein>
<dbReference type="InterPro" id="IPR001128">
    <property type="entry name" value="Cyt_P450"/>
</dbReference>
<evidence type="ECO:0000256" key="11">
    <source>
        <dbReference type="ARBA" id="ARBA00023033"/>
    </source>
</evidence>
<dbReference type="PRINTS" id="PR00385">
    <property type="entry name" value="P450"/>
</dbReference>
<dbReference type="EMBL" id="JAPWTJ010001224">
    <property type="protein sequence ID" value="KAJ8973163.1"/>
    <property type="molecule type" value="Genomic_DNA"/>
</dbReference>
<evidence type="ECO:0000256" key="2">
    <source>
        <dbReference type="ARBA" id="ARBA00004174"/>
    </source>
</evidence>
<keyword evidence="7" id="KW-0256">Endoplasmic reticulum</keyword>
<keyword evidence="11 13" id="KW-0503">Monooxygenase</keyword>
<accession>A0ABQ9J5Z8</accession>
<comment type="subcellular location">
    <subcellularLocation>
        <location evidence="3">Endoplasmic reticulum membrane</location>
        <topology evidence="3">Peripheral membrane protein</topology>
    </subcellularLocation>
    <subcellularLocation>
        <location evidence="2">Microsome membrane</location>
        <topology evidence="2">Peripheral membrane protein</topology>
    </subcellularLocation>
</comment>
<evidence type="ECO:0008006" key="16">
    <source>
        <dbReference type="Google" id="ProtNLM"/>
    </source>
</evidence>
<evidence type="ECO:0000313" key="14">
    <source>
        <dbReference type="EMBL" id="KAJ8973163.1"/>
    </source>
</evidence>
<keyword evidence="10 13" id="KW-0408">Iron</keyword>